<dbReference type="PANTHER" id="PTHR47505">
    <property type="entry name" value="DNA UTILIZATION PROTEIN YHGH"/>
    <property type="match status" value="1"/>
</dbReference>
<protein>
    <submittedName>
        <fullName evidence="2">ComF family protein</fullName>
    </submittedName>
</protein>
<dbReference type="EMBL" id="JADCSA010000002">
    <property type="protein sequence ID" value="MBE7323466.1"/>
    <property type="molecule type" value="Genomic_DNA"/>
</dbReference>
<evidence type="ECO:0000256" key="1">
    <source>
        <dbReference type="ARBA" id="ARBA00008007"/>
    </source>
</evidence>
<evidence type="ECO:0000313" key="3">
    <source>
        <dbReference type="Proteomes" id="UP000756387"/>
    </source>
</evidence>
<gene>
    <name evidence="2" type="ORF">IEQ44_02210</name>
</gene>
<keyword evidence="3" id="KW-1185">Reference proteome</keyword>
<dbReference type="Proteomes" id="UP000756387">
    <property type="component" value="Unassembled WGS sequence"/>
</dbReference>
<comment type="caution">
    <text evidence="2">The sequence shown here is derived from an EMBL/GenBank/DDBJ whole genome shotgun (WGS) entry which is preliminary data.</text>
</comment>
<dbReference type="InterPro" id="IPR000836">
    <property type="entry name" value="PRTase_dom"/>
</dbReference>
<dbReference type="CDD" id="cd06223">
    <property type="entry name" value="PRTases_typeI"/>
    <property type="match status" value="1"/>
</dbReference>
<accession>A0ABR9RPG1</accession>
<dbReference type="SUPFAM" id="SSF53271">
    <property type="entry name" value="PRTase-like"/>
    <property type="match status" value="1"/>
</dbReference>
<sequence>MRPDPQTPAAAWLDLVLGSACAGCGRPGAGVCRACRSGLPSAGEARPSPAPPGLGRCWASGEYEGVLAHAVVAHKERGRTSFAPFLGDRLALAVAAALDGCGAPGGARVVLVPVPSRPGVVRARGDDPLARVVRVAAARLRREGRDVRVQAVLRSRRGVVDQAGLGVAARAANLAGSMTCPSPRLRRLARLGPVLVVLCDDVMTTGATLAEAGRALRAVGVRPQASAVVAAVARRSVGGAEQAKQGRRAPM</sequence>
<dbReference type="InterPro" id="IPR051910">
    <property type="entry name" value="ComF/GntX_DNA_util-trans"/>
</dbReference>
<dbReference type="Gene3D" id="3.40.50.2020">
    <property type="match status" value="1"/>
</dbReference>
<comment type="similarity">
    <text evidence="1">Belongs to the ComF/GntX family.</text>
</comment>
<organism evidence="2 3">
    <name type="scientific">Nocardioides malaquae</name>
    <dbReference type="NCBI Taxonomy" id="2773426"/>
    <lineage>
        <taxon>Bacteria</taxon>
        <taxon>Bacillati</taxon>
        <taxon>Actinomycetota</taxon>
        <taxon>Actinomycetes</taxon>
        <taxon>Propionibacteriales</taxon>
        <taxon>Nocardioidaceae</taxon>
        <taxon>Nocardioides</taxon>
    </lineage>
</organism>
<dbReference type="PANTHER" id="PTHR47505:SF1">
    <property type="entry name" value="DNA UTILIZATION PROTEIN YHGH"/>
    <property type="match status" value="1"/>
</dbReference>
<name>A0ABR9RPG1_9ACTN</name>
<evidence type="ECO:0000313" key="2">
    <source>
        <dbReference type="EMBL" id="MBE7323466.1"/>
    </source>
</evidence>
<proteinExistence type="inferred from homology"/>
<dbReference type="InterPro" id="IPR029057">
    <property type="entry name" value="PRTase-like"/>
</dbReference>
<reference evidence="2 3" key="1">
    <citation type="submission" date="2020-10" db="EMBL/GenBank/DDBJ databases">
        <title>Nocardioides sp. isolated from sludge.</title>
        <authorList>
            <person name="Zhang X."/>
        </authorList>
    </citation>
    <scope>NUCLEOTIDE SEQUENCE [LARGE SCALE GENOMIC DNA]</scope>
    <source>
        <strain evidence="2 3">Y6</strain>
    </source>
</reference>